<dbReference type="SUPFAM" id="SSF47616">
    <property type="entry name" value="GST C-terminal domain-like"/>
    <property type="match status" value="1"/>
</dbReference>
<organism evidence="3 4">
    <name type="scientific">Marinibaculum pumilum</name>
    <dbReference type="NCBI Taxonomy" id="1766165"/>
    <lineage>
        <taxon>Bacteria</taxon>
        <taxon>Pseudomonadati</taxon>
        <taxon>Pseudomonadota</taxon>
        <taxon>Alphaproteobacteria</taxon>
        <taxon>Rhodospirillales</taxon>
        <taxon>Rhodospirillaceae</taxon>
        <taxon>Marinibaculum</taxon>
    </lineage>
</organism>
<dbReference type="InterPro" id="IPR004045">
    <property type="entry name" value="Glutathione_S-Trfase_N"/>
</dbReference>
<dbReference type="EMBL" id="JBHRTR010000054">
    <property type="protein sequence ID" value="MFC3231073.1"/>
    <property type="molecule type" value="Genomic_DNA"/>
</dbReference>
<evidence type="ECO:0000259" key="1">
    <source>
        <dbReference type="PROSITE" id="PS50404"/>
    </source>
</evidence>
<dbReference type="InterPro" id="IPR036282">
    <property type="entry name" value="Glutathione-S-Trfase_C_sf"/>
</dbReference>
<dbReference type="PANTHER" id="PTHR43968">
    <property type="match status" value="1"/>
</dbReference>
<dbReference type="PROSITE" id="PS50404">
    <property type="entry name" value="GST_NTER"/>
    <property type="match status" value="1"/>
</dbReference>
<evidence type="ECO:0000313" key="4">
    <source>
        <dbReference type="Proteomes" id="UP001595528"/>
    </source>
</evidence>
<dbReference type="PANTHER" id="PTHR43968:SF6">
    <property type="entry name" value="GLUTATHIONE S-TRANSFERASE OMEGA"/>
    <property type="match status" value="1"/>
</dbReference>
<dbReference type="CDD" id="cd00299">
    <property type="entry name" value="GST_C_family"/>
    <property type="match status" value="1"/>
</dbReference>
<dbReference type="Gene3D" id="1.20.1050.10">
    <property type="match status" value="1"/>
</dbReference>
<protein>
    <submittedName>
        <fullName evidence="3">Glutathione S-transferase family protein</fullName>
    </submittedName>
</protein>
<dbReference type="SUPFAM" id="SSF52833">
    <property type="entry name" value="Thioredoxin-like"/>
    <property type="match status" value="1"/>
</dbReference>
<dbReference type="InterPro" id="IPR050983">
    <property type="entry name" value="GST_Omega/HSP26"/>
</dbReference>
<comment type="caution">
    <text evidence="3">The sequence shown here is derived from an EMBL/GenBank/DDBJ whole genome shotgun (WGS) entry which is preliminary data.</text>
</comment>
<dbReference type="SFLD" id="SFLDS00019">
    <property type="entry name" value="Glutathione_Transferase_(cytos"/>
    <property type="match status" value="1"/>
</dbReference>
<keyword evidence="4" id="KW-1185">Reference proteome</keyword>
<dbReference type="Pfam" id="PF13410">
    <property type="entry name" value="GST_C_2"/>
    <property type="match status" value="1"/>
</dbReference>
<name>A0ABV7L9P4_9PROT</name>
<gene>
    <name evidence="3" type="ORF">ACFOGJ_27750</name>
</gene>
<dbReference type="SFLD" id="SFLDG00358">
    <property type="entry name" value="Main_(cytGST)"/>
    <property type="match status" value="1"/>
</dbReference>
<evidence type="ECO:0000259" key="2">
    <source>
        <dbReference type="PROSITE" id="PS50405"/>
    </source>
</evidence>
<sequence>MSIELLGYRPSVYTWAARLTLREKGLAFAWTEVDPFQEVPPAALLALHPFGRVPVLRHDGFALYETAAICAYVDEAFPGPALQPAAAPARARMRQVIGIVDSYGYWPLVRQVFVHGVARPRLGLAGDAGIRRAGLARASQVLDALERLAEDGACLSGTDWSLADFQLGPMIAYFAEDPDGAAELARRPRLAAWFAALSRRTAFRETRPPAEGG</sequence>
<dbReference type="Pfam" id="PF13417">
    <property type="entry name" value="GST_N_3"/>
    <property type="match status" value="1"/>
</dbReference>
<evidence type="ECO:0000313" key="3">
    <source>
        <dbReference type="EMBL" id="MFC3231073.1"/>
    </source>
</evidence>
<dbReference type="InterPro" id="IPR036249">
    <property type="entry name" value="Thioredoxin-like_sf"/>
</dbReference>
<accession>A0ABV7L9P4</accession>
<dbReference type="Proteomes" id="UP001595528">
    <property type="component" value="Unassembled WGS sequence"/>
</dbReference>
<dbReference type="RefSeq" id="WP_379906540.1">
    <property type="nucleotide sequence ID" value="NZ_JBHRTR010000054.1"/>
</dbReference>
<dbReference type="Gene3D" id="3.40.30.10">
    <property type="entry name" value="Glutaredoxin"/>
    <property type="match status" value="1"/>
</dbReference>
<reference evidence="4" key="1">
    <citation type="journal article" date="2019" name="Int. J. Syst. Evol. Microbiol.">
        <title>The Global Catalogue of Microorganisms (GCM) 10K type strain sequencing project: providing services to taxonomists for standard genome sequencing and annotation.</title>
        <authorList>
            <consortium name="The Broad Institute Genomics Platform"/>
            <consortium name="The Broad Institute Genome Sequencing Center for Infectious Disease"/>
            <person name="Wu L."/>
            <person name="Ma J."/>
        </authorList>
    </citation>
    <scope>NUCLEOTIDE SEQUENCE [LARGE SCALE GENOMIC DNA]</scope>
    <source>
        <strain evidence="4">KCTC 42964</strain>
    </source>
</reference>
<dbReference type="InterPro" id="IPR040079">
    <property type="entry name" value="Glutathione_S-Trfase"/>
</dbReference>
<dbReference type="InterPro" id="IPR010987">
    <property type="entry name" value="Glutathione-S-Trfase_C-like"/>
</dbReference>
<feature type="domain" description="GST N-terminal" evidence="1">
    <location>
        <begin position="1"/>
        <end position="81"/>
    </location>
</feature>
<proteinExistence type="predicted"/>
<dbReference type="PROSITE" id="PS50405">
    <property type="entry name" value="GST_CTER"/>
    <property type="match status" value="1"/>
</dbReference>
<feature type="domain" description="GST C-terminal" evidence="2">
    <location>
        <begin position="86"/>
        <end position="213"/>
    </location>
</feature>
<dbReference type="CDD" id="cd00570">
    <property type="entry name" value="GST_N_family"/>
    <property type="match status" value="1"/>
</dbReference>